<evidence type="ECO:0000313" key="2">
    <source>
        <dbReference type="Proteomes" id="UP000015105"/>
    </source>
</evidence>
<dbReference type="AlphaFoldDB" id="A0A453L305"/>
<reference evidence="1" key="5">
    <citation type="journal article" date="2021" name="G3 (Bethesda)">
        <title>Aegilops tauschii genome assembly Aet v5.0 features greater sequence contiguity and improved annotation.</title>
        <authorList>
            <person name="Wang L."/>
            <person name="Zhu T."/>
            <person name="Rodriguez J.C."/>
            <person name="Deal K.R."/>
            <person name="Dubcovsky J."/>
            <person name="McGuire P.E."/>
            <person name="Lux T."/>
            <person name="Spannagl M."/>
            <person name="Mayer K.F.X."/>
            <person name="Baldrich P."/>
            <person name="Meyers B.C."/>
            <person name="Huo N."/>
            <person name="Gu Y.Q."/>
            <person name="Zhou H."/>
            <person name="Devos K.M."/>
            <person name="Bennetzen J.L."/>
            <person name="Unver T."/>
            <person name="Budak H."/>
            <person name="Gulick P.J."/>
            <person name="Galiba G."/>
            <person name="Kalapos B."/>
            <person name="Nelson D.R."/>
            <person name="Li P."/>
            <person name="You F.M."/>
            <person name="Luo M.C."/>
            <person name="Dvorak J."/>
        </authorList>
    </citation>
    <scope>NUCLEOTIDE SEQUENCE [LARGE SCALE GENOMIC DNA]</scope>
    <source>
        <strain evidence="1">cv. AL8/78</strain>
    </source>
</reference>
<proteinExistence type="predicted"/>
<sequence>MAEASISTTEPSAKQWLFTLMESLSHEKFVLLTVTLWAIWTACRKAIHEGIFQTPQATVSFVKRFIDELETISEKKPL</sequence>
<organism evidence="1 2">
    <name type="scientific">Aegilops tauschii subsp. strangulata</name>
    <name type="common">Goatgrass</name>
    <dbReference type="NCBI Taxonomy" id="200361"/>
    <lineage>
        <taxon>Eukaryota</taxon>
        <taxon>Viridiplantae</taxon>
        <taxon>Streptophyta</taxon>
        <taxon>Embryophyta</taxon>
        <taxon>Tracheophyta</taxon>
        <taxon>Spermatophyta</taxon>
        <taxon>Magnoliopsida</taxon>
        <taxon>Liliopsida</taxon>
        <taxon>Poales</taxon>
        <taxon>Poaceae</taxon>
        <taxon>BOP clade</taxon>
        <taxon>Pooideae</taxon>
        <taxon>Triticodae</taxon>
        <taxon>Triticeae</taxon>
        <taxon>Triticinae</taxon>
        <taxon>Aegilops</taxon>
    </lineage>
</organism>
<name>A0A453L305_AEGTS</name>
<dbReference type="Gramene" id="AET5Gv20603300.1">
    <property type="protein sequence ID" value="AET5Gv20603300.1"/>
    <property type="gene ID" value="AET5Gv20603300"/>
</dbReference>
<keyword evidence="2" id="KW-1185">Reference proteome</keyword>
<accession>A0A453L305</accession>
<reference evidence="2" key="2">
    <citation type="journal article" date="2017" name="Nat. Plants">
        <title>The Aegilops tauschii genome reveals multiple impacts of transposons.</title>
        <authorList>
            <person name="Zhao G."/>
            <person name="Zou C."/>
            <person name="Li K."/>
            <person name="Wang K."/>
            <person name="Li T."/>
            <person name="Gao L."/>
            <person name="Zhang X."/>
            <person name="Wang H."/>
            <person name="Yang Z."/>
            <person name="Liu X."/>
            <person name="Jiang W."/>
            <person name="Mao L."/>
            <person name="Kong X."/>
            <person name="Jiao Y."/>
            <person name="Jia J."/>
        </authorList>
    </citation>
    <scope>NUCLEOTIDE SEQUENCE [LARGE SCALE GENOMIC DNA]</scope>
    <source>
        <strain evidence="2">cv. AL8/78</strain>
    </source>
</reference>
<reference evidence="1" key="4">
    <citation type="submission" date="2019-03" db="UniProtKB">
        <authorList>
            <consortium name="EnsemblPlants"/>
        </authorList>
    </citation>
    <scope>IDENTIFICATION</scope>
</reference>
<evidence type="ECO:0000313" key="1">
    <source>
        <dbReference type="EnsemblPlants" id="AET5Gv20603300.1"/>
    </source>
</evidence>
<dbReference type="STRING" id="200361.A0A453L305"/>
<protein>
    <submittedName>
        <fullName evidence="1">Uncharacterized protein</fullName>
    </submittedName>
</protein>
<dbReference type="Proteomes" id="UP000015105">
    <property type="component" value="Chromosome 5D"/>
</dbReference>
<reference evidence="1" key="3">
    <citation type="journal article" date="2017" name="Nature">
        <title>Genome sequence of the progenitor of the wheat D genome Aegilops tauschii.</title>
        <authorList>
            <person name="Luo M.C."/>
            <person name="Gu Y.Q."/>
            <person name="Puiu D."/>
            <person name="Wang H."/>
            <person name="Twardziok S.O."/>
            <person name="Deal K.R."/>
            <person name="Huo N."/>
            <person name="Zhu T."/>
            <person name="Wang L."/>
            <person name="Wang Y."/>
            <person name="McGuire P.E."/>
            <person name="Liu S."/>
            <person name="Long H."/>
            <person name="Ramasamy R.K."/>
            <person name="Rodriguez J.C."/>
            <person name="Van S.L."/>
            <person name="Yuan L."/>
            <person name="Wang Z."/>
            <person name="Xia Z."/>
            <person name="Xiao L."/>
            <person name="Anderson O.D."/>
            <person name="Ouyang S."/>
            <person name="Liang Y."/>
            <person name="Zimin A.V."/>
            <person name="Pertea G."/>
            <person name="Qi P."/>
            <person name="Bennetzen J.L."/>
            <person name="Dai X."/>
            <person name="Dawson M.W."/>
            <person name="Muller H.G."/>
            <person name="Kugler K."/>
            <person name="Rivarola-Duarte L."/>
            <person name="Spannagl M."/>
            <person name="Mayer K.F.X."/>
            <person name="Lu F.H."/>
            <person name="Bevan M.W."/>
            <person name="Leroy P."/>
            <person name="Li P."/>
            <person name="You F.M."/>
            <person name="Sun Q."/>
            <person name="Liu Z."/>
            <person name="Lyons E."/>
            <person name="Wicker T."/>
            <person name="Salzberg S.L."/>
            <person name="Devos K.M."/>
            <person name="Dvorak J."/>
        </authorList>
    </citation>
    <scope>NUCLEOTIDE SEQUENCE [LARGE SCALE GENOMIC DNA]</scope>
    <source>
        <strain evidence="1">cv. AL8/78</strain>
    </source>
</reference>
<dbReference type="EnsemblPlants" id="AET5Gv20603300.1">
    <property type="protein sequence ID" value="AET5Gv20603300.1"/>
    <property type="gene ID" value="AET5Gv20603300"/>
</dbReference>
<reference evidence="2" key="1">
    <citation type="journal article" date="2014" name="Science">
        <title>Ancient hybridizations among the ancestral genomes of bread wheat.</title>
        <authorList>
            <consortium name="International Wheat Genome Sequencing Consortium,"/>
            <person name="Marcussen T."/>
            <person name="Sandve S.R."/>
            <person name="Heier L."/>
            <person name="Spannagl M."/>
            <person name="Pfeifer M."/>
            <person name="Jakobsen K.S."/>
            <person name="Wulff B.B."/>
            <person name="Steuernagel B."/>
            <person name="Mayer K.F."/>
            <person name="Olsen O.A."/>
        </authorList>
    </citation>
    <scope>NUCLEOTIDE SEQUENCE [LARGE SCALE GENOMIC DNA]</scope>
    <source>
        <strain evidence="2">cv. AL8/78</strain>
    </source>
</reference>